<accession>A0A133KKL1</accession>
<comment type="caution">
    <text evidence="1">The sequence shown here is derived from an EMBL/GenBank/DDBJ whole genome shotgun (WGS) entry which is preliminary data.</text>
</comment>
<protein>
    <submittedName>
        <fullName evidence="1">Uncharacterized protein</fullName>
    </submittedName>
</protein>
<reference evidence="1 2" key="1">
    <citation type="submission" date="2016-01" db="EMBL/GenBank/DDBJ databases">
        <authorList>
            <person name="Oliw E.H."/>
        </authorList>
    </citation>
    <scope>NUCLEOTIDE SEQUENCE [LARGE SCALE GENOMIC DNA]</scope>
    <source>
        <strain evidence="1 2">MJR8628B</strain>
    </source>
</reference>
<sequence>MFRGSGYAWNQNFVWTGGYEVAVAKPTVAASAGSATDAAIVVAKHGGKPPRGLPHLGVMCQKP</sequence>
<dbReference type="Proteomes" id="UP000070092">
    <property type="component" value="Unassembled WGS sequence"/>
</dbReference>
<dbReference type="EMBL" id="LRPO01000051">
    <property type="protein sequence ID" value="KWZ80179.1"/>
    <property type="molecule type" value="Genomic_DNA"/>
</dbReference>
<organism evidence="1 2">
    <name type="scientific">Bifidobacterium bifidum</name>
    <dbReference type="NCBI Taxonomy" id="1681"/>
    <lineage>
        <taxon>Bacteria</taxon>
        <taxon>Bacillati</taxon>
        <taxon>Actinomycetota</taxon>
        <taxon>Actinomycetes</taxon>
        <taxon>Bifidobacteriales</taxon>
        <taxon>Bifidobacteriaceae</taxon>
        <taxon>Bifidobacterium</taxon>
    </lineage>
</organism>
<gene>
    <name evidence="1" type="ORF">HMPREF3196_01890</name>
</gene>
<name>A0A133KKL1_BIFBI</name>
<evidence type="ECO:0000313" key="1">
    <source>
        <dbReference type="EMBL" id="KWZ80179.1"/>
    </source>
</evidence>
<evidence type="ECO:0000313" key="2">
    <source>
        <dbReference type="Proteomes" id="UP000070092"/>
    </source>
</evidence>
<dbReference type="AlphaFoldDB" id="A0A133KKL1"/>
<proteinExistence type="predicted"/>